<protein>
    <submittedName>
        <fullName evidence="9">Peptide-binding protein</fullName>
    </submittedName>
</protein>
<comment type="subcellular location">
    <subcellularLocation>
        <location evidence="1">Cell membrane</location>
        <topology evidence="1">Lipid-anchor</topology>
    </subcellularLocation>
</comment>
<dbReference type="Pfam" id="PF00496">
    <property type="entry name" value="SBP_bac_5"/>
    <property type="match status" value="1"/>
</dbReference>
<dbReference type="PROSITE" id="PS51257">
    <property type="entry name" value="PROKAR_LIPOPROTEIN"/>
    <property type="match status" value="1"/>
</dbReference>
<dbReference type="OrthoDB" id="403896at2"/>
<keyword evidence="10" id="KW-1185">Reference proteome</keyword>
<dbReference type="PANTHER" id="PTHR30290:SF10">
    <property type="entry name" value="PERIPLASMIC OLIGOPEPTIDE-BINDING PROTEIN-RELATED"/>
    <property type="match status" value="1"/>
</dbReference>
<evidence type="ECO:0000256" key="6">
    <source>
        <dbReference type="ARBA" id="ARBA00022927"/>
    </source>
</evidence>
<keyword evidence="5" id="KW-0571">Peptide transport</keyword>
<reference evidence="9" key="2">
    <citation type="submission" date="2020-09" db="EMBL/GenBank/DDBJ databases">
        <authorList>
            <person name="Sun Q."/>
            <person name="Zhou Y."/>
        </authorList>
    </citation>
    <scope>NUCLEOTIDE SEQUENCE</scope>
    <source>
        <strain evidence="9">CGMCC 1.15533</strain>
    </source>
</reference>
<dbReference type="Proteomes" id="UP000660801">
    <property type="component" value="Unassembled WGS sequence"/>
</dbReference>
<dbReference type="Gene3D" id="3.90.76.10">
    <property type="entry name" value="Dipeptide-binding Protein, Domain 1"/>
    <property type="match status" value="1"/>
</dbReference>
<name>A0A917EGF9_9STRE</name>
<evidence type="ECO:0000256" key="7">
    <source>
        <dbReference type="SAM" id="SignalP"/>
    </source>
</evidence>
<evidence type="ECO:0000259" key="8">
    <source>
        <dbReference type="Pfam" id="PF00496"/>
    </source>
</evidence>
<dbReference type="Gene3D" id="3.40.190.10">
    <property type="entry name" value="Periplasmic binding protein-like II"/>
    <property type="match status" value="1"/>
</dbReference>
<dbReference type="PANTHER" id="PTHR30290">
    <property type="entry name" value="PERIPLASMIC BINDING COMPONENT OF ABC TRANSPORTER"/>
    <property type="match status" value="1"/>
</dbReference>
<keyword evidence="6" id="KW-0653">Protein transport</keyword>
<evidence type="ECO:0000256" key="1">
    <source>
        <dbReference type="ARBA" id="ARBA00004193"/>
    </source>
</evidence>
<evidence type="ECO:0000313" key="9">
    <source>
        <dbReference type="EMBL" id="GGE31073.1"/>
    </source>
</evidence>
<dbReference type="InterPro" id="IPR039424">
    <property type="entry name" value="SBP_5"/>
</dbReference>
<dbReference type="Gene3D" id="3.10.105.10">
    <property type="entry name" value="Dipeptide-binding Protein, Domain 3"/>
    <property type="match status" value="1"/>
</dbReference>
<dbReference type="PROSITE" id="PS01040">
    <property type="entry name" value="SBP_BACTERIAL_5"/>
    <property type="match status" value="1"/>
</dbReference>
<evidence type="ECO:0000256" key="2">
    <source>
        <dbReference type="ARBA" id="ARBA00005695"/>
    </source>
</evidence>
<dbReference type="GO" id="GO:0043190">
    <property type="term" value="C:ATP-binding cassette (ABC) transporter complex"/>
    <property type="evidence" value="ECO:0007669"/>
    <property type="project" value="InterPro"/>
</dbReference>
<evidence type="ECO:0000256" key="3">
    <source>
        <dbReference type="ARBA" id="ARBA00022448"/>
    </source>
</evidence>
<feature type="signal peptide" evidence="7">
    <location>
        <begin position="1"/>
        <end position="21"/>
    </location>
</feature>
<dbReference type="PIRSF" id="PIRSF002741">
    <property type="entry name" value="MppA"/>
    <property type="match status" value="1"/>
</dbReference>
<dbReference type="CDD" id="cd08504">
    <property type="entry name" value="PBP2_OppA"/>
    <property type="match status" value="1"/>
</dbReference>
<evidence type="ECO:0000313" key="10">
    <source>
        <dbReference type="Proteomes" id="UP000660801"/>
    </source>
</evidence>
<dbReference type="SUPFAM" id="SSF53850">
    <property type="entry name" value="Periplasmic binding protein-like II"/>
    <property type="match status" value="1"/>
</dbReference>
<proteinExistence type="inferred from homology"/>
<keyword evidence="4 7" id="KW-0732">Signal</keyword>
<dbReference type="GO" id="GO:0015833">
    <property type="term" value="P:peptide transport"/>
    <property type="evidence" value="ECO:0007669"/>
    <property type="project" value="UniProtKB-KW"/>
</dbReference>
<dbReference type="EMBL" id="BMJN01000014">
    <property type="protein sequence ID" value="GGE31073.1"/>
    <property type="molecule type" value="Genomic_DNA"/>
</dbReference>
<dbReference type="RefSeq" id="WP_068991042.1">
    <property type="nucleotide sequence ID" value="NZ_BMJN01000014.1"/>
</dbReference>
<dbReference type="AlphaFoldDB" id="A0A917EGF9"/>
<dbReference type="InterPro" id="IPR030678">
    <property type="entry name" value="Peptide/Ni-bd"/>
</dbReference>
<sequence length="654" mass="72785">MKTKKWLVTAGVLVSAGVLLTACSGGSSTGDSGNTYSYVYTLDPDTLDYTFANRASTSEVTSNLVDGLLENDQYGNLVPSLAEDWTVSKDGLTYTYKLRKDAKWYTSEGEEYADVKAQDFVTGLKHAVDSKSEALYIVEDSIKGLKEYAKGENKDFSSVGIKAVDDYTVEYTLNAPESYWNSKTTMGILFPINEEFLKSKGKEFGSAKTDSILSNGPYLLKSWVTKSSMEYAKNPNYYDKDNVHIDNVKLAYFDGSDLESLARNFKDGAYTGAVLYPNTTSYPAIEKEFKDYIYVSQQDATSYYFNYNLDRKSYKHTSKKDDAQKAATNEAILNKNFRQAIKFALDKTGMAAQMNGEKLATATLRNTLVPPTFVQIGDKNYGDVVGEKLVNYGKEWADINLADATNAYYNPTKAKEKMAQAKTELEAKGVQFPIHLDVLVEETDKNDVARKSSIKQSIEAALGAENVVIDLQNASEDEVNNASYFATRAAQKDYDFDVSGWGPDFQDPSTYLDILNIENGGMLQNIGLEPGQDNAKIQAVGLDKYTDMLKEANKEQDVKVRYEKYAEAEAWLQDSALIIPTVSKGGRPQLSKVVPFSSPTSDVGTKGDATIFKYKQVQKDIVTVKDYETAREKWVKEKAESNAKYQEDLAKHVK</sequence>
<evidence type="ECO:0000256" key="5">
    <source>
        <dbReference type="ARBA" id="ARBA00022856"/>
    </source>
</evidence>
<dbReference type="InterPro" id="IPR023765">
    <property type="entry name" value="SBP_5_CS"/>
</dbReference>
<comment type="similarity">
    <text evidence="2">Belongs to the bacterial solute-binding protein 5 family.</text>
</comment>
<dbReference type="GO" id="GO:0042597">
    <property type="term" value="C:periplasmic space"/>
    <property type="evidence" value="ECO:0007669"/>
    <property type="project" value="UniProtKB-ARBA"/>
</dbReference>
<dbReference type="GO" id="GO:0015031">
    <property type="term" value="P:protein transport"/>
    <property type="evidence" value="ECO:0007669"/>
    <property type="project" value="UniProtKB-KW"/>
</dbReference>
<reference evidence="9" key="1">
    <citation type="journal article" date="2014" name="Int. J. Syst. Evol. Microbiol.">
        <title>Complete genome sequence of Corynebacterium casei LMG S-19264T (=DSM 44701T), isolated from a smear-ripened cheese.</title>
        <authorList>
            <consortium name="US DOE Joint Genome Institute (JGI-PGF)"/>
            <person name="Walter F."/>
            <person name="Albersmeier A."/>
            <person name="Kalinowski J."/>
            <person name="Ruckert C."/>
        </authorList>
    </citation>
    <scope>NUCLEOTIDE SEQUENCE</scope>
    <source>
        <strain evidence="9">CGMCC 1.15533</strain>
    </source>
</reference>
<comment type="caution">
    <text evidence="9">The sequence shown here is derived from an EMBL/GenBank/DDBJ whole genome shotgun (WGS) entry which is preliminary data.</text>
</comment>
<accession>A0A917EGF9</accession>
<feature type="domain" description="Solute-binding protein family 5" evidence="8">
    <location>
        <begin position="77"/>
        <end position="517"/>
    </location>
</feature>
<dbReference type="GO" id="GO:1904680">
    <property type="term" value="F:peptide transmembrane transporter activity"/>
    <property type="evidence" value="ECO:0007669"/>
    <property type="project" value="TreeGrafter"/>
</dbReference>
<feature type="chain" id="PRO_5038842584" evidence="7">
    <location>
        <begin position="22"/>
        <end position="654"/>
    </location>
</feature>
<dbReference type="InterPro" id="IPR000914">
    <property type="entry name" value="SBP_5_dom"/>
</dbReference>
<organism evidence="9 10">
    <name type="scientific">Streptococcus himalayensis</name>
    <dbReference type="NCBI Taxonomy" id="1888195"/>
    <lineage>
        <taxon>Bacteria</taxon>
        <taxon>Bacillati</taxon>
        <taxon>Bacillota</taxon>
        <taxon>Bacilli</taxon>
        <taxon>Lactobacillales</taxon>
        <taxon>Streptococcaceae</taxon>
        <taxon>Streptococcus</taxon>
    </lineage>
</organism>
<evidence type="ECO:0000256" key="4">
    <source>
        <dbReference type="ARBA" id="ARBA00022729"/>
    </source>
</evidence>
<gene>
    <name evidence="9" type="primary">aliB</name>
    <name evidence="9" type="ORF">GCM10011510_10440</name>
</gene>
<keyword evidence="3" id="KW-0813">Transport</keyword>